<reference evidence="2 3" key="1">
    <citation type="submission" date="2023-07" db="EMBL/GenBank/DDBJ databases">
        <title>Genomic Encyclopedia of Type Strains, Phase IV (KMG-IV): sequencing the most valuable type-strain genomes for metagenomic binning, comparative biology and taxonomic classification.</title>
        <authorList>
            <person name="Goeker M."/>
        </authorList>
    </citation>
    <scope>NUCLEOTIDE SEQUENCE [LARGE SCALE GENOMIC DNA]</scope>
    <source>
        <strain evidence="2 3">DSM 12751</strain>
    </source>
</reference>
<evidence type="ECO:0000313" key="3">
    <source>
        <dbReference type="Proteomes" id="UP001235840"/>
    </source>
</evidence>
<comment type="caution">
    <text evidence="2">The sequence shown here is derived from an EMBL/GenBank/DDBJ whole genome shotgun (WGS) entry which is preliminary data.</text>
</comment>
<dbReference type="RefSeq" id="WP_307394107.1">
    <property type="nucleotide sequence ID" value="NZ_BAAADK010000048.1"/>
</dbReference>
<keyword evidence="3" id="KW-1185">Reference proteome</keyword>
<dbReference type="EMBL" id="JAUSTY010000007">
    <property type="protein sequence ID" value="MDQ0166129.1"/>
    <property type="molecule type" value="Genomic_DNA"/>
</dbReference>
<dbReference type="Gene3D" id="2.160.20.110">
    <property type="match status" value="1"/>
</dbReference>
<dbReference type="Proteomes" id="UP001235840">
    <property type="component" value="Unassembled WGS sequence"/>
</dbReference>
<name>A0ABT9VZ22_9BACI</name>
<proteinExistence type="predicted"/>
<accession>A0ABT9VZ22</accession>
<evidence type="ECO:0000256" key="1">
    <source>
        <dbReference type="SAM" id="MobiDB-lite"/>
    </source>
</evidence>
<organism evidence="2 3">
    <name type="scientific">Caldalkalibacillus horti</name>
    <dbReference type="NCBI Taxonomy" id="77523"/>
    <lineage>
        <taxon>Bacteria</taxon>
        <taxon>Bacillati</taxon>
        <taxon>Bacillota</taxon>
        <taxon>Bacilli</taxon>
        <taxon>Bacillales</taxon>
        <taxon>Bacillaceae</taxon>
        <taxon>Caldalkalibacillus</taxon>
    </lineage>
</organism>
<feature type="region of interest" description="Disordered" evidence="1">
    <location>
        <begin position="258"/>
        <end position="280"/>
    </location>
</feature>
<protein>
    <recommendedName>
        <fullName evidence="4">GLUG domain-containing protein</fullName>
    </recommendedName>
</protein>
<evidence type="ECO:0000313" key="2">
    <source>
        <dbReference type="EMBL" id="MDQ0166129.1"/>
    </source>
</evidence>
<evidence type="ECO:0008006" key="4">
    <source>
        <dbReference type="Google" id="ProtNLM"/>
    </source>
</evidence>
<sequence>MANGNFGGGDGTPENPYLIEDLWDLNAIRSNAAMRRSHYKMVRDIDFSNYPNVDSWSPIDNFEGVLDGNGHYIFNLYIQHRVGATATNHQVGFLTNLSGVIKGLTFVKPILDYTRTGAGSGHFRIAVISSSLNPTSRIERCAVEGGVINAVANTSLSNSVQTSSRISLIAGGTLGASNSDYPVVSNCYAAGSIVYPTGEYFVGGVIGRTTSRYIVENCYARVKLISLGSNSINAGALVGDISSTSRIVNCFWDSSIESSAGNPGSGPDQTTGTPLTTEQMQESKHFTAWDSAYHEDDEGNLIKTWTTVNGYFPKLSHQIQNRMQLIDVPTNTEITSLDFGYIVAGSRSSIMEITLRSRYLVALRVIDISWIRNVGISDKTRLKLSRTEEPFEDLDRLTIIDELDYFDEMKLYAQVDTDIGLETGGAFRVNVNVIPK</sequence>
<gene>
    <name evidence="2" type="ORF">J2S11_002030</name>
</gene>